<evidence type="ECO:0000313" key="1">
    <source>
        <dbReference type="EnsemblPlants" id="AVESA.00010b.r2.1AG0004770.1.CDS"/>
    </source>
</evidence>
<protein>
    <submittedName>
        <fullName evidence="1">Uncharacterized protein</fullName>
    </submittedName>
</protein>
<dbReference type="Proteomes" id="UP001732700">
    <property type="component" value="Chromosome 1A"/>
</dbReference>
<proteinExistence type="predicted"/>
<reference evidence="1" key="1">
    <citation type="submission" date="2021-05" db="EMBL/GenBank/DDBJ databases">
        <authorList>
            <person name="Scholz U."/>
            <person name="Mascher M."/>
            <person name="Fiebig A."/>
        </authorList>
    </citation>
    <scope>NUCLEOTIDE SEQUENCE [LARGE SCALE GENOMIC DNA]</scope>
</reference>
<organism evidence="1 2">
    <name type="scientific">Avena sativa</name>
    <name type="common">Oat</name>
    <dbReference type="NCBI Taxonomy" id="4498"/>
    <lineage>
        <taxon>Eukaryota</taxon>
        <taxon>Viridiplantae</taxon>
        <taxon>Streptophyta</taxon>
        <taxon>Embryophyta</taxon>
        <taxon>Tracheophyta</taxon>
        <taxon>Spermatophyta</taxon>
        <taxon>Magnoliopsida</taxon>
        <taxon>Liliopsida</taxon>
        <taxon>Poales</taxon>
        <taxon>Poaceae</taxon>
        <taxon>BOP clade</taxon>
        <taxon>Pooideae</taxon>
        <taxon>Poodae</taxon>
        <taxon>Poeae</taxon>
        <taxon>Poeae Chloroplast Group 1 (Aveneae type)</taxon>
        <taxon>Aveninae</taxon>
        <taxon>Avena</taxon>
    </lineage>
</organism>
<dbReference type="EnsemblPlants" id="AVESA.00010b.r2.1AG0004770.1">
    <property type="protein sequence ID" value="AVESA.00010b.r2.1AG0004770.1.CDS"/>
    <property type="gene ID" value="AVESA.00010b.r2.1AG0004770"/>
</dbReference>
<sequence>MAKIASLSPFLLFTLMIILLLTVLKLSALAECTPRPCQGKQSWPELVGKDQNTAYFDIRRDNPQVDNITFLISDALWPSAKDGDFCCNHVLLVIGPIPSGGDGVIKVPQVG</sequence>
<reference evidence="1" key="2">
    <citation type="submission" date="2025-09" db="UniProtKB">
        <authorList>
            <consortium name="EnsemblPlants"/>
        </authorList>
    </citation>
    <scope>IDENTIFICATION</scope>
</reference>
<name>A0ACD5T7E7_AVESA</name>
<evidence type="ECO:0000313" key="2">
    <source>
        <dbReference type="Proteomes" id="UP001732700"/>
    </source>
</evidence>
<keyword evidence="2" id="KW-1185">Reference proteome</keyword>
<accession>A0ACD5T7E7</accession>